<dbReference type="InterPro" id="IPR011707">
    <property type="entry name" value="Cu-oxidase-like_N"/>
</dbReference>
<gene>
    <name evidence="6" type="ORF">SAMN04489730_4522</name>
</gene>
<keyword evidence="6" id="KW-0946">Virion</keyword>
<dbReference type="InterPro" id="IPR008972">
    <property type="entry name" value="Cupredoxin"/>
</dbReference>
<keyword evidence="6" id="KW-0131">Cell cycle</keyword>
<dbReference type="PANTHER" id="PTHR48267">
    <property type="entry name" value="CUPREDOXIN SUPERFAMILY PROTEIN"/>
    <property type="match status" value="1"/>
</dbReference>
<keyword evidence="2" id="KW-0479">Metal-binding</keyword>
<dbReference type="Pfam" id="PF07731">
    <property type="entry name" value="Cu-oxidase_2"/>
    <property type="match status" value="1"/>
</dbReference>
<evidence type="ECO:0000259" key="5">
    <source>
        <dbReference type="Pfam" id="PF07732"/>
    </source>
</evidence>
<dbReference type="GO" id="GO:0005507">
    <property type="term" value="F:copper ion binding"/>
    <property type="evidence" value="ECO:0007669"/>
    <property type="project" value="InterPro"/>
</dbReference>
<proteinExistence type="inferred from homology"/>
<keyword evidence="3" id="KW-0560">Oxidoreductase</keyword>
<dbReference type="InterPro" id="IPR002355">
    <property type="entry name" value="Cu_oxidase_Cu_BS"/>
</dbReference>
<dbReference type="Pfam" id="PF07732">
    <property type="entry name" value="Cu-oxidase_3"/>
    <property type="match status" value="2"/>
</dbReference>
<sequence length="644" mass="70210">MTGKEKRGAMADHAGYPKAQITRRTLTTGALFGALSIGTNMFRAAAASPAGPAPAVPAGAGAPAGPDWGLTKFLDPLRIPPVIRPRERDLEVHMRRTEVRLHSQLPPTTVWAFDGEFPGPTIDVRSGKELRVEWFNDIDGQLPLVAVQAPAPANPTNTPGYRDAAGAPLPGHTVIDGVAELPAWTITHLHGAPNDGASDGWPHNGVLKGSSQLTRYRNRQPSTALFYHDHSMAITRYTFHTGLTGMYLVRDDEEKALGLPCGGREIPLLLCDRNLDTVPATGELTGQLLFKIPAVPYGGALVPAGFTGPFNTVNGTIWPHLDVQAQWYRFRLLNASNGRIYTLNLTDDAGRVHNDAISVIGTDGGLLPAPAPVPAGGLTIAPAERLDVLVDFGKLKGTNVRLTDARTAAGPTEPDLMQFRVADRPVHDPFRLPARLSPSYVRLEHGTTVPEDHDHVWVGLVMSKKGHPEMWELEEVDADPGGPGVIQLVDPGTGATRTFRRRDSLFDDTVGIYIDHGRWAVWNFIHVGPLGPVHPMHVHLARFQALFRRNFTTTWDLPTERTTKPISGITDDPLAKHEEGWKDTFLVNRGQWVAVAGKFEGGTGEFVYHCHVGDHEDDGMMRPFVVHPPEVAKFHEHHGHGMGM</sequence>
<dbReference type="STRING" id="546364.SAMN04489730_4522"/>
<dbReference type="InterPro" id="IPR045087">
    <property type="entry name" value="Cu-oxidase_fam"/>
</dbReference>
<dbReference type="PROSITE" id="PS00080">
    <property type="entry name" value="MULTICOPPER_OXIDASE2"/>
    <property type="match status" value="1"/>
</dbReference>
<evidence type="ECO:0000256" key="2">
    <source>
        <dbReference type="ARBA" id="ARBA00022723"/>
    </source>
</evidence>
<evidence type="ECO:0000256" key="3">
    <source>
        <dbReference type="ARBA" id="ARBA00023002"/>
    </source>
</evidence>
<evidence type="ECO:0000313" key="6">
    <source>
        <dbReference type="EMBL" id="SFW78467.1"/>
    </source>
</evidence>
<dbReference type="GO" id="GO:0016491">
    <property type="term" value="F:oxidoreductase activity"/>
    <property type="evidence" value="ECO:0007669"/>
    <property type="project" value="UniProtKB-KW"/>
</dbReference>
<keyword evidence="6" id="KW-0132">Cell division</keyword>
<dbReference type="EMBL" id="FPJG01000006">
    <property type="protein sequence ID" value="SFW78467.1"/>
    <property type="molecule type" value="Genomic_DNA"/>
</dbReference>
<comment type="similarity">
    <text evidence="1">Belongs to the multicopper oxidase family.</text>
</comment>
<organism evidence="6 7">
    <name type="scientific">Amycolatopsis australiensis</name>
    <dbReference type="NCBI Taxonomy" id="546364"/>
    <lineage>
        <taxon>Bacteria</taxon>
        <taxon>Bacillati</taxon>
        <taxon>Actinomycetota</taxon>
        <taxon>Actinomycetes</taxon>
        <taxon>Pseudonocardiales</taxon>
        <taxon>Pseudonocardiaceae</taxon>
        <taxon>Amycolatopsis</taxon>
    </lineage>
</organism>
<name>A0A1K1S289_9PSEU</name>
<dbReference type="Proteomes" id="UP000182740">
    <property type="component" value="Unassembled WGS sequence"/>
</dbReference>
<evidence type="ECO:0000313" key="7">
    <source>
        <dbReference type="Proteomes" id="UP000182740"/>
    </source>
</evidence>
<keyword evidence="7" id="KW-1185">Reference proteome</keyword>
<dbReference type="Gene3D" id="2.60.40.420">
    <property type="entry name" value="Cupredoxins - blue copper proteins"/>
    <property type="match status" value="3"/>
</dbReference>
<feature type="domain" description="Plastocyanin-like" evidence="4">
    <location>
        <begin position="495"/>
        <end position="628"/>
    </location>
</feature>
<dbReference type="GO" id="GO:0051301">
    <property type="term" value="P:cell division"/>
    <property type="evidence" value="ECO:0007669"/>
    <property type="project" value="UniProtKB-KW"/>
</dbReference>
<evidence type="ECO:0000259" key="4">
    <source>
        <dbReference type="Pfam" id="PF07731"/>
    </source>
</evidence>
<keyword evidence="6" id="KW-0167">Capsid protein</keyword>
<dbReference type="InterPro" id="IPR033138">
    <property type="entry name" value="Cu_oxidase_CS"/>
</dbReference>
<accession>A0A1K1S289</accession>
<evidence type="ECO:0000256" key="1">
    <source>
        <dbReference type="ARBA" id="ARBA00010609"/>
    </source>
</evidence>
<dbReference type="SUPFAM" id="SSF49503">
    <property type="entry name" value="Cupredoxins"/>
    <property type="match status" value="2"/>
</dbReference>
<dbReference type="AlphaFoldDB" id="A0A1K1S289"/>
<protein>
    <submittedName>
        <fullName evidence="6">Multicopper oxidase with three cupredoxin domains (Includes cell division protein FtsP and spore coat protein CotA)</fullName>
    </submittedName>
</protein>
<feature type="domain" description="Plastocyanin-like" evidence="5">
    <location>
        <begin position="107"/>
        <end position="140"/>
    </location>
</feature>
<dbReference type="PROSITE" id="PS00079">
    <property type="entry name" value="MULTICOPPER_OXIDASE1"/>
    <property type="match status" value="1"/>
</dbReference>
<reference evidence="7" key="1">
    <citation type="submission" date="2016-11" db="EMBL/GenBank/DDBJ databases">
        <authorList>
            <person name="Varghese N."/>
            <person name="Submissions S."/>
        </authorList>
    </citation>
    <scope>NUCLEOTIDE SEQUENCE [LARGE SCALE GENOMIC DNA]</scope>
    <source>
        <strain evidence="7">DSM 44671</strain>
    </source>
</reference>
<dbReference type="PANTHER" id="PTHR48267:SF1">
    <property type="entry name" value="BILIRUBIN OXIDASE"/>
    <property type="match status" value="1"/>
</dbReference>
<dbReference type="InterPro" id="IPR011706">
    <property type="entry name" value="Cu-oxidase_C"/>
</dbReference>
<feature type="domain" description="Plastocyanin-like" evidence="5">
    <location>
        <begin position="180"/>
        <end position="253"/>
    </location>
</feature>